<keyword evidence="3" id="KW-1185">Reference proteome</keyword>
<protein>
    <submittedName>
        <fullName evidence="2">Uncharacterized protein</fullName>
    </submittedName>
</protein>
<evidence type="ECO:0000256" key="1">
    <source>
        <dbReference type="SAM" id="MobiDB-lite"/>
    </source>
</evidence>
<dbReference type="EMBL" id="BMAT01000929">
    <property type="protein sequence ID" value="GFR76535.1"/>
    <property type="molecule type" value="Genomic_DNA"/>
</dbReference>
<feature type="compositionally biased region" description="Basic and acidic residues" evidence="1">
    <location>
        <begin position="1742"/>
        <end position="1770"/>
    </location>
</feature>
<feature type="compositionally biased region" description="Low complexity" evidence="1">
    <location>
        <begin position="245"/>
        <end position="254"/>
    </location>
</feature>
<gene>
    <name evidence="2" type="ORF">ElyMa_000485900</name>
</gene>
<feature type="compositionally biased region" description="Low complexity" evidence="1">
    <location>
        <begin position="170"/>
        <end position="225"/>
    </location>
</feature>
<feature type="compositionally biased region" description="Basic residues" evidence="1">
    <location>
        <begin position="89"/>
        <end position="100"/>
    </location>
</feature>
<evidence type="ECO:0000313" key="3">
    <source>
        <dbReference type="Proteomes" id="UP000762676"/>
    </source>
</evidence>
<accession>A0AAV4FW63</accession>
<feature type="compositionally biased region" description="Polar residues" evidence="1">
    <location>
        <begin position="1393"/>
        <end position="1406"/>
    </location>
</feature>
<feature type="region of interest" description="Disordered" evidence="1">
    <location>
        <begin position="1393"/>
        <end position="1420"/>
    </location>
</feature>
<feature type="region of interest" description="Disordered" evidence="1">
    <location>
        <begin position="165"/>
        <end position="257"/>
    </location>
</feature>
<name>A0AAV4FW63_9GAST</name>
<feature type="region of interest" description="Disordered" evidence="1">
    <location>
        <begin position="1735"/>
        <end position="1770"/>
    </location>
</feature>
<evidence type="ECO:0000313" key="2">
    <source>
        <dbReference type="EMBL" id="GFR76535.1"/>
    </source>
</evidence>
<organism evidence="2 3">
    <name type="scientific">Elysia marginata</name>
    <dbReference type="NCBI Taxonomy" id="1093978"/>
    <lineage>
        <taxon>Eukaryota</taxon>
        <taxon>Metazoa</taxon>
        <taxon>Spiralia</taxon>
        <taxon>Lophotrochozoa</taxon>
        <taxon>Mollusca</taxon>
        <taxon>Gastropoda</taxon>
        <taxon>Heterobranchia</taxon>
        <taxon>Euthyneura</taxon>
        <taxon>Panpulmonata</taxon>
        <taxon>Sacoglossa</taxon>
        <taxon>Placobranchoidea</taxon>
        <taxon>Plakobranchidae</taxon>
        <taxon>Elysia</taxon>
    </lineage>
</organism>
<reference evidence="2 3" key="1">
    <citation type="journal article" date="2021" name="Elife">
        <title>Chloroplast acquisition without the gene transfer in kleptoplastic sea slugs, Plakobranchus ocellatus.</title>
        <authorList>
            <person name="Maeda T."/>
            <person name="Takahashi S."/>
            <person name="Yoshida T."/>
            <person name="Shimamura S."/>
            <person name="Takaki Y."/>
            <person name="Nagai Y."/>
            <person name="Toyoda A."/>
            <person name="Suzuki Y."/>
            <person name="Arimoto A."/>
            <person name="Ishii H."/>
            <person name="Satoh N."/>
            <person name="Nishiyama T."/>
            <person name="Hasebe M."/>
            <person name="Maruyama T."/>
            <person name="Minagawa J."/>
            <person name="Obokata J."/>
            <person name="Shigenobu S."/>
        </authorList>
    </citation>
    <scope>NUCLEOTIDE SEQUENCE [LARGE SCALE GENOMIC DNA]</scope>
</reference>
<proteinExistence type="predicted"/>
<dbReference type="Proteomes" id="UP000762676">
    <property type="component" value="Unassembled WGS sequence"/>
</dbReference>
<feature type="region of interest" description="Disordered" evidence="1">
    <location>
        <begin position="88"/>
        <end position="117"/>
    </location>
</feature>
<sequence>MTVIASYASVTTANGGAKEADTRAARRARLERWRRQRCTNCTVKGQEYQGHSRFRYDEGCFRYRCICRCNGSWQCPAKHTINLCERREAAKRRSRNRMRSRNGNGASRNSRNQQRNRQCQTCNVNGKEYPGHAYFRHVDGCTTYERCICYCNGSWVCPASRARKTCEDSTPTTPTTTTKITTTPTTTTKTTTTPTTTTTTTTTTETSATTTSSSAATTFTNITTTRPESRIMTTARAESSEKENTTNSSNVSNGSRRRRQYGRCQNCKAFGKTFRGNRYFHAQQGCTNYTRCLCKCDGSWNCSQRFARNICINHRSSSASTTNRSCNSCSVQGKTFAGGRNFTHTDGCVEYKGCKCNCNGSWSCPGSQARNICTDNRRRITASGNATDVPSGRKGFCRECVAMGKTFTPNSYFDLKDKCMEYNNCICHCNGSWVCPPSHARNVCREDEPKQDKGCKECQVYGQKFEGGKNFTISRSCWKFTDCTCRCNGSWVCPPLSRRNLCNNEREDNETKSTSRRVESGGSTATHSGCRTCQVYGKNFTNQYFNVTNGCIMYKRCICKCDGSWQCMGEHATNICNVKRNTTTTSPERKCSVCNAKGKTVPGGTEFEITDGCYHYTSCSCACDGSWNCPTENGRDICSTDGDSRDGSGCMMCKTTDGRFHRPNRPFQFIDDCIERNCDCFCNGSWSCPGDRSRWICTDRCRGCEVEGKQVRNDTVFKHKTGCLEYTCNCHCNGSWSCPGETVRNTCPVGVRNNCNKCQISTDEAYPGESDFVLKQGCLHYKCRCNCDGSYSCPAEDSRNVCYGEKLGGCRSCVVSENEIYQGESDFNLRRECIASECRCYCNGTWQCPVEKNRNVCIGEALGGCKVCQVDGNETFRGNTDFDLRKGCLHYQCRCNCDGSWNCPGEKVRNVCKGEVPGGCRSCVISDDEFYPGNSNFEMVKNCIHYKCRCSCDGSYSCPGDRARRVCVKGPDGKERAVTQRPRKPQCRQCRVTERERFEGNTQFSRTEGCFKYSCSCKCDGSWECPAETRTNICTNGGGRYIRRNSVTQKPRQRQCRSCRAASREYAGNSSFSFTKGCNKFMCSCHCDGSWECPADKTINICRRDDGREAVTQRTRQMQCQRCHISGKEYAGNSSFSFTRGCNKFRCFCQCDGSWQCPTERIIDVCGGTDSGSVTQKPRETQCRRCRVSDQQQFEGNTVFSLEQGCYKFMCSCRCNGSWECPAEKVVNICSGSNSRSRNIGTPSSSCKACRRDGREYVAGSNYKITRGCQQFDCACLCDGSSNCDLNNPTNICSKRRDQRGRGNTRQRTRFNGRRRDYSERKDRCRPCNVIGQQVSNGQEFHLERGCTRYTNCQCRCNGHWQCAQREKICSEGERSSHGRTVVKKFEGTSSISLLPSTSQGTFNRQNNEDRVEPEEKESSAWVHVDGNDSSFVKIKDEDRTGGGYKIEVQTKYAPTFKYEMGRRAGQLKENKTSRTYTASGSTPSKDRFIQHEVEAAESPKTSRPGISRCSKCIADEKQYPSGAHFDMRRGCVVYKCACLCSGSYRCHITSDNACTDEKQQATCRNCMYNGLIFPGNMGFTFREGCIERQCSCHCNGSHTCATSKPLPGCSASSPATAGQHRVGSFYPVQRSVPVSVGYARRTGNPVYTHCPSCGLGTPVVYHTPVKRAHESKDHTTVERVDHDNDKTDCGGCEVEGIYRAGGKTFTFQKDCIEFDCYCSCGGSWKCAGRPLNCTPSTEVAPRSRDQPTRSEMPERLTSDSEEIETRRDAVPRESFTSIKRRHHVRSAPAIAPKDLVRKVGSNLRSDHHKSSFAKRCKDCYVNGKYIQSGSSFVRRVGCLETVCQCDCSGEHVCSDSDTVNVCEIEESQPMSERKGCKVGNKVFLTREFPLVENCIQRTCMCHDDGTYTCRRTRDDIQVC</sequence>
<comment type="caution">
    <text evidence="2">The sequence shown here is derived from an EMBL/GenBank/DDBJ whole genome shotgun (WGS) entry which is preliminary data.</text>
</comment>
<feature type="compositionally biased region" description="Low complexity" evidence="1">
    <location>
        <begin position="101"/>
        <end position="117"/>
    </location>
</feature>